<dbReference type="InterPro" id="IPR057448">
    <property type="entry name" value="BCL-11A_Znf_CCHC"/>
</dbReference>
<dbReference type="PANTHER" id="PTHR46599:SF3">
    <property type="entry name" value="PIGGYBAC TRANSPOSABLE ELEMENT-DERIVED PROTEIN 4"/>
    <property type="match status" value="1"/>
</dbReference>
<evidence type="ECO:0000313" key="4">
    <source>
        <dbReference type="EMBL" id="KAJ8938954.1"/>
    </source>
</evidence>
<feature type="domain" description="PiggyBac transposable element-derived protein" evidence="2">
    <location>
        <begin position="311"/>
        <end position="407"/>
    </location>
</feature>
<feature type="region of interest" description="Disordered" evidence="1">
    <location>
        <begin position="59"/>
        <end position="174"/>
    </location>
</feature>
<evidence type="ECO:0008006" key="6">
    <source>
        <dbReference type="Google" id="ProtNLM"/>
    </source>
</evidence>
<organism evidence="4 5">
    <name type="scientific">Aromia moschata</name>
    <dbReference type="NCBI Taxonomy" id="1265417"/>
    <lineage>
        <taxon>Eukaryota</taxon>
        <taxon>Metazoa</taxon>
        <taxon>Ecdysozoa</taxon>
        <taxon>Arthropoda</taxon>
        <taxon>Hexapoda</taxon>
        <taxon>Insecta</taxon>
        <taxon>Pterygota</taxon>
        <taxon>Neoptera</taxon>
        <taxon>Endopterygota</taxon>
        <taxon>Coleoptera</taxon>
        <taxon>Polyphaga</taxon>
        <taxon>Cucujiformia</taxon>
        <taxon>Chrysomeloidea</taxon>
        <taxon>Cerambycidae</taxon>
        <taxon>Cerambycinae</taxon>
        <taxon>Callichromatini</taxon>
        <taxon>Aromia</taxon>
    </lineage>
</organism>
<keyword evidence="5" id="KW-1185">Reference proteome</keyword>
<dbReference type="AlphaFoldDB" id="A0AAV8XJC4"/>
<evidence type="ECO:0000313" key="5">
    <source>
        <dbReference type="Proteomes" id="UP001162162"/>
    </source>
</evidence>
<accession>A0AAV8XJC4</accession>
<feature type="compositionally biased region" description="Pro residues" evidence="1">
    <location>
        <begin position="101"/>
        <end position="110"/>
    </location>
</feature>
<feature type="compositionally biased region" description="Basic and acidic residues" evidence="1">
    <location>
        <begin position="140"/>
        <end position="170"/>
    </location>
</feature>
<feature type="domain" description="PiggyBac transposable element-derived protein" evidence="2">
    <location>
        <begin position="415"/>
        <end position="563"/>
    </location>
</feature>
<dbReference type="InterPro" id="IPR029526">
    <property type="entry name" value="PGBD"/>
</dbReference>
<proteinExistence type="predicted"/>
<dbReference type="EMBL" id="JAPWTK010000517">
    <property type="protein sequence ID" value="KAJ8938954.1"/>
    <property type="molecule type" value="Genomic_DNA"/>
</dbReference>
<dbReference type="PANTHER" id="PTHR46599">
    <property type="entry name" value="PIGGYBAC TRANSPOSABLE ELEMENT-DERIVED PROTEIN 4"/>
    <property type="match status" value="1"/>
</dbReference>
<protein>
    <recommendedName>
        <fullName evidence="6">Transposase</fullName>
    </recommendedName>
</protein>
<evidence type="ECO:0000259" key="2">
    <source>
        <dbReference type="Pfam" id="PF13843"/>
    </source>
</evidence>
<feature type="domain" description="PiggyBac transposable element-derived protein" evidence="2">
    <location>
        <begin position="568"/>
        <end position="617"/>
    </location>
</feature>
<name>A0AAV8XJC4_9CUCU</name>
<dbReference type="Pfam" id="PF25491">
    <property type="entry name" value="CCHC_BCL-11A"/>
    <property type="match status" value="1"/>
</dbReference>
<reference evidence="4" key="1">
    <citation type="journal article" date="2023" name="Insect Mol. Biol.">
        <title>Genome sequencing provides insights into the evolution of gene families encoding plant cell wall-degrading enzymes in longhorned beetles.</title>
        <authorList>
            <person name="Shin N.R."/>
            <person name="Okamura Y."/>
            <person name="Kirsch R."/>
            <person name="Pauchet Y."/>
        </authorList>
    </citation>
    <scope>NUCLEOTIDE SEQUENCE</scope>
    <source>
        <strain evidence="4">AMC_N1</strain>
    </source>
</reference>
<gene>
    <name evidence="4" type="ORF">NQ318_019410</name>
</gene>
<sequence length="654" mass="73881">MEVILNSYADADGVEGEAHQDILTCGVCQKPFALSDIVRFIQHKVTSCNKENFGQCYASSERERDNDDGALPLSTINTRRPSISAPISGKKVAGGGGRVHTPPPASPRLPAPGDLCVDGAASSTPKRRASSPMTSSSPEEDVKPSIKQEKIDVTTSSPEEHSCKRSRTEVADAESNTTHSVHWCNCYGVVFSGHTYFVFLRYILKMAGNKLSVAELEKMSPNDLYVLIDDIPSDVNSEIDDKGEDDDEDPSLVDQNFDTNNIPIIFEDELCDLENDGAWESEDELPLSEIRGREISKTTDSGPNISKTSESPLDVFLQIFPLDLIEHIVFQTNLYMFQKTGSSGFIHTNAKEMSTFLGINLLMGIKKLPSYLDYWSCSELRDQFISSNMSRDRFKWLLGNLHANDNSLIPLRGNCYNPSKHEAIDESMIRFKGRSNLKQYMPLKPINRGYRVWLRADSSGYVCQFQIYTGRVAETPEKDLGGRVVRDLTRVLVGKGHHIYFDNYFNSVNLQKDLQSHLIYWTVKQGRQNLPTDISHENDLKRGESEYRVSLDGIVYMKWKDRKGSAGNSLGKNYNKHMGYVDKFDMLKSIYEIDRKSKKWWHRIFWYLLDAAVVNAFLIFQERAKPKSMPLKMFRLSVALGFVGSESSCPKKGR</sequence>
<feature type="domain" description="BCL-11A-like CCHC zinc finger" evidence="3">
    <location>
        <begin position="22"/>
        <end position="49"/>
    </location>
</feature>
<evidence type="ECO:0000259" key="3">
    <source>
        <dbReference type="Pfam" id="PF25491"/>
    </source>
</evidence>
<evidence type="ECO:0000256" key="1">
    <source>
        <dbReference type="SAM" id="MobiDB-lite"/>
    </source>
</evidence>
<dbReference type="Proteomes" id="UP001162162">
    <property type="component" value="Unassembled WGS sequence"/>
</dbReference>
<dbReference type="Pfam" id="PF13843">
    <property type="entry name" value="DDE_Tnp_1_7"/>
    <property type="match status" value="3"/>
</dbReference>
<comment type="caution">
    <text evidence="4">The sequence shown here is derived from an EMBL/GenBank/DDBJ whole genome shotgun (WGS) entry which is preliminary data.</text>
</comment>